<feature type="compositionally biased region" description="Polar residues" evidence="1">
    <location>
        <begin position="1"/>
        <end position="12"/>
    </location>
</feature>
<dbReference type="EMBL" id="JAAXPE010000067">
    <property type="protein sequence ID" value="NKY89848.1"/>
    <property type="molecule type" value="Genomic_DNA"/>
</dbReference>
<dbReference type="AlphaFoldDB" id="A0A7X6M3S4"/>
<organism evidence="2 3">
    <name type="scientific">Nocardia veterana</name>
    <dbReference type="NCBI Taxonomy" id="132249"/>
    <lineage>
        <taxon>Bacteria</taxon>
        <taxon>Bacillati</taxon>
        <taxon>Actinomycetota</taxon>
        <taxon>Actinomycetes</taxon>
        <taxon>Mycobacteriales</taxon>
        <taxon>Nocardiaceae</taxon>
        <taxon>Nocardia</taxon>
    </lineage>
</organism>
<reference evidence="2 3" key="1">
    <citation type="submission" date="2020-04" db="EMBL/GenBank/DDBJ databases">
        <title>MicrobeNet Type strains.</title>
        <authorList>
            <person name="Nicholson A.C."/>
        </authorList>
    </citation>
    <scope>NUCLEOTIDE SEQUENCE [LARGE SCALE GENOMIC DNA]</scope>
    <source>
        <strain evidence="2 3">DSM 44445</strain>
    </source>
</reference>
<feature type="non-terminal residue" evidence="2">
    <location>
        <position position="60"/>
    </location>
</feature>
<evidence type="ECO:0000313" key="2">
    <source>
        <dbReference type="EMBL" id="NKY89848.1"/>
    </source>
</evidence>
<sequence length="60" mass="6414">MTVDSSSRSGLTFSGRPMSSPLKDVWSLSRHMVGHFVENVAPCGTLPGDAIHGDITTITR</sequence>
<accession>A0A7X6M3S4</accession>
<gene>
    <name evidence="2" type="ORF">HGA07_30215</name>
</gene>
<evidence type="ECO:0000313" key="3">
    <source>
        <dbReference type="Proteomes" id="UP000523447"/>
    </source>
</evidence>
<dbReference type="Proteomes" id="UP000523447">
    <property type="component" value="Unassembled WGS sequence"/>
</dbReference>
<proteinExistence type="predicted"/>
<feature type="region of interest" description="Disordered" evidence="1">
    <location>
        <begin position="1"/>
        <end position="22"/>
    </location>
</feature>
<name>A0A7X6M3S4_9NOCA</name>
<comment type="caution">
    <text evidence="2">The sequence shown here is derived from an EMBL/GenBank/DDBJ whole genome shotgun (WGS) entry which is preliminary data.</text>
</comment>
<evidence type="ECO:0000256" key="1">
    <source>
        <dbReference type="SAM" id="MobiDB-lite"/>
    </source>
</evidence>
<keyword evidence="3" id="KW-1185">Reference proteome</keyword>
<protein>
    <submittedName>
        <fullName evidence="2">PucR family transcriptional regulator</fullName>
    </submittedName>
</protein>